<proteinExistence type="predicted"/>
<gene>
    <name evidence="1" type="ORF">L916_19122</name>
</gene>
<reference evidence="1" key="1">
    <citation type="submission" date="2013-11" db="EMBL/GenBank/DDBJ databases">
        <title>The Genome Sequence of Phytophthora parasitica CJ05E6.</title>
        <authorList>
            <consortium name="The Broad Institute Genomics Platform"/>
            <person name="Russ C."/>
            <person name="Tyler B."/>
            <person name="Panabieres F."/>
            <person name="Shan W."/>
            <person name="Tripathy S."/>
            <person name="Grunwald N."/>
            <person name="Machado M."/>
            <person name="Johnson C.S."/>
            <person name="Arredondo F."/>
            <person name="Hong C."/>
            <person name="Coffey M."/>
            <person name="Young S.K."/>
            <person name="Zeng Q."/>
            <person name="Gargeya S."/>
            <person name="Fitzgerald M."/>
            <person name="Abouelleil A."/>
            <person name="Alvarado L."/>
            <person name="Chapman S.B."/>
            <person name="Gainer-Dewar J."/>
            <person name="Goldberg J."/>
            <person name="Griggs A."/>
            <person name="Gujja S."/>
            <person name="Hansen M."/>
            <person name="Howarth C."/>
            <person name="Imamovic A."/>
            <person name="Ireland A."/>
            <person name="Larimer J."/>
            <person name="McCowan C."/>
            <person name="Murphy C."/>
            <person name="Pearson M."/>
            <person name="Poon T.W."/>
            <person name="Priest M."/>
            <person name="Roberts A."/>
            <person name="Saif S."/>
            <person name="Shea T."/>
            <person name="Sykes S."/>
            <person name="Wortman J."/>
            <person name="Nusbaum C."/>
            <person name="Birren B."/>
        </authorList>
    </citation>
    <scope>NUCLEOTIDE SEQUENCE [LARGE SCALE GENOMIC DNA]</scope>
    <source>
        <strain evidence="1">CJ05E6</strain>
    </source>
</reference>
<dbReference type="VEuPathDB" id="FungiDB:PPTG_17771"/>
<name>W2HZC2_PHYNI</name>
<dbReference type="Proteomes" id="UP000053864">
    <property type="component" value="Unassembled WGS sequence"/>
</dbReference>
<sequence>MSESNATQQELTPGQIDYVVRWYDFMSKAKKEGLFREQLTRDLVAACLEIAHSTVMMMMHAYRADNDTKFERRCLWFHELDFRYVVGKKSHIRADSAAVVSLQEYYIEKCPPTDAHKVENK</sequence>
<dbReference type="EMBL" id="KI675980">
    <property type="protein sequence ID" value="ETL27314.1"/>
    <property type="molecule type" value="Genomic_DNA"/>
</dbReference>
<protein>
    <submittedName>
        <fullName evidence="1">Uncharacterized protein</fullName>
    </submittedName>
</protein>
<evidence type="ECO:0000313" key="1">
    <source>
        <dbReference type="EMBL" id="ETL27314.1"/>
    </source>
</evidence>
<organism evidence="1">
    <name type="scientific">Phytophthora nicotianae</name>
    <name type="common">Potato buckeye rot agent</name>
    <name type="synonym">Phytophthora parasitica</name>
    <dbReference type="NCBI Taxonomy" id="4792"/>
    <lineage>
        <taxon>Eukaryota</taxon>
        <taxon>Sar</taxon>
        <taxon>Stramenopiles</taxon>
        <taxon>Oomycota</taxon>
        <taxon>Peronosporomycetes</taxon>
        <taxon>Peronosporales</taxon>
        <taxon>Peronosporaceae</taxon>
        <taxon>Phytophthora</taxon>
    </lineage>
</organism>
<dbReference type="AlphaFoldDB" id="W2HZC2"/>
<accession>W2HZC2</accession>